<dbReference type="RefSeq" id="WP_074760009.1">
    <property type="nucleotide sequence ID" value="NZ_FNRF01000001.1"/>
</dbReference>
<name>A0A1H3XZC8_XYLRU</name>
<feature type="coiled-coil region" evidence="1">
    <location>
        <begin position="237"/>
        <end position="278"/>
    </location>
</feature>
<dbReference type="Proteomes" id="UP000182257">
    <property type="component" value="Unassembled WGS sequence"/>
</dbReference>
<dbReference type="EMBL" id="FNRF01000001">
    <property type="protein sequence ID" value="SEA03964.1"/>
    <property type="molecule type" value="Genomic_DNA"/>
</dbReference>
<evidence type="ECO:0000313" key="2">
    <source>
        <dbReference type="EMBL" id="SEA03964.1"/>
    </source>
</evidence>
<evidence type="ECO:0000256" key="1">
    <source>
        <dbReference type="SAM" id="Coils"/>
    </source>
</evidence>
<accession>A0A1H3XZC8</accession>
<protein>
    <submittedName>
        <fullName evidence="2">PD-(D/E)XK nuclease superfamily protein</fullName>
    </submittedName>
</protein>
<dbReference type="InterPro" id="IPR029470">
    <property type="entry name" value="PDDEXK_4"/>
</dbReference>
<reference evidence="2 3" key="1">
    <citation type="submission" date="2016-10" db="EMBL/GenBank/DDBJ databases">
        <authorList>
            <person name="de Groot N.N."/>
        </authorList>
    </citation>
    <scope>NUCLEOTIDE SEQUENCE [LARGE SCALE GENOMIC DNA]</scope>
    <source>
        <strain evidence="2 3">D31d</strain>
    </source>
</reference>
<dbReference type="AlphaFoldDB" id="A0A1H3XZC8"/>
<dbReference type="OrthoDB" id="6346224at2"/>
<evidence type="ECO:0000313" key="3">
    <source>
        <dbReference type="Proteomes" id="UP000182257"/>
    </source>
</evidence>
<sequence length="395" mass="46410">MIKTLSLSNSLFQYKLDGLKSGICFSLQVSNIIKKHLSKRPFHLNVIEAACHGRFKETGHSLVLADMLRHPAIQHSFLESFLNLEHDYLNVTAETDRVDVALKGEDIFIIIENKVNSAEEQRNQVYRYVHEIAIDKYGYSLSQIYVIYLNPTNHNPPSEYSLCDENNENNVFEELGEEHYTVQSYKYDITDWLRCLSVTNEPHIDSALDQYIDFLENKFHTTSLDKDMNNEIKELLLKELHVENSPMEEQIQALENQYEKTEELLRSIENLKIDIRKKCSHEKVREWQKQIEEKLGIKLSEDDHSFGIQLKNKVWMGIWDGYDSPNHLPYWGFQYTTYKKDEMPDLYDQVIQLLKKVGIDHFNTENKEWIVWCTTQQGVERFTSLYQGAKETGLL</sequence>
<keyword evidence="1" id="KW-0175">Coiled coil</keyword>
<organism evidence="2 3">
    <name type="scientific">Xylanibacter ruminicola</name>
    <name type="common">Prevotella ruminicola</name>
    <dbReference type="NCBI Taxonomy" id="839"/>
    <lineage>
        <taxon>Bacteria</taxon>
        <taxon>Pseudomonadati</taxon>
        <taxon>Bacteroidota</taxon>
        <taxon>Bacteroidia</taxon>
        <taxon>Bacteroidales</taxon>
        <taxon>Prevotellaceae</taxon>
        <taxon>Xylanibacter</taxon>
    </lineage>
</organism>
<dbReference type="Pfam" id="PF14281">
    <property type="entry name" value="PDDEXK_4"/>
    <property type="match status" value="1"/>
</dbReference>
<proteinExistence type="predicted"/>
<gene>
    <name evidence="2" type="ORF">SAMN05216462_0409</name>
</gene>